<keyword evidence="1" id="KW-0472">Membrane</keyword>
<keyword evidence="1" id="KW-0812">Transmembrane</keyword>
<accession>A0AAP0C2U2</accession>
<organism evidence="2 3">
    <name type="scientific">Deinandra increscens subsp. villosa</name>
    <dbReference type="NCBI Taxonomy" id="3103831"/>
    <lineage>
        <taxon>Eukaryota</taxon>
        <taxon>Viridiplantae</taxon>
        <taxon>Streptophyta</taxon>
        <taxon>Embryophyta</taxon>
        <taxon>Tracheophyta</taxon>
        <taxon>Spermatophyta</taxon>
        <taxon>Magnoliopsida</taxon>
        <taxon>eudicotyledons</taxon>
        <taxon>Gunneridae</taxon>
        <taxon>Pentapetalae</taxon>
        <taxon>asterids</taxon>
        <taxon>campanulids</taxon>
        <taxon>Asterales</taxon>
        <taxon>Asteraceae</taxon>
        <taxon>Asteroideae</taxon>
        <taxon>Heliantheae alliance</taxon>
        <taxon>Madieae</taxon>
        <taxon>Madiinae</taxon>
        <taxon>Deinandra</taxon>
    </lineage>
</organism>
<name>A0AAP0C2U2_9ASTR</name>
<keyword evidence="1" id="KW-1133">Transmembrane helix</keyword>
<dbReference type="AlphaFoldDB" id="A0AAP0C2U2"/>
<evidence type="ECO:0000313" key="2">
    <source>
        <dbReference type="EMBL" id="KAK9048529.1"/>
    </source>
</evidence>
<evidence type="ECO:0000313" key="3">
    <source>
        <dbReference type="Proteomes" id="UP001408789"/>
    </source>
</evidence>
<sequence length="108" mass="12191">MDDETEIMSLMLISLYVICRSCPVCFFVSLALRWYADSVTALGQICSIDDAKQVAGNVRDSIRNAMGVQFDQINNLIRKNLKAKREKGRQGVKIMAFCICLRTAVFLH</sequence>
<feature type="transmembrane region" description="Helical" evidence="1">
    <location>
        <begin position="12"/>
        <end position="36"/>
    </location>
</feature>
<dbReference type="Proteomes" id="UP001408789">
    <property type="component" value="Unassembled WGS sequence"/>
</dbReference>
<reference evidence="2 3" key="1">
    <citation type="submission" date="2024-04" db="EMBL/GenBank/DDBJ databases">
        <title>The reference genome of an endangered Asteraceae, Deinandra increscens subsp. villosa, native to the Central Coast of California.</title>
        <authorList>
            <person name="Guilliams M."/>
            <person name="Hasenstab-Lehman K."/>
            <person name="Meyer R."/>
            <person name="Mcevoy S."/>
        </authorList>
    </citation>
    <scope>NUCLEOTIDE SEQUENCE [LARGE SCALE GENOMIC DNA]</scope>
    <source>
        <tissue evidence="2">Leaf</tissue>
    </source>
</reference>
<evidence type="ECO:0000256" key="1">
    <source>
        <dbReference type="SAM" id="Phobius"/>
    </source>
</evidence>
<comment type="caution">
    <text evidence="2">The sequence shown here is derived from an EMBL/GenBank/DDBJ whole genome shotgun (WGS) entry which is preliminary data.</text>
</comment>
<keyword evidence="3" id="KW-1185">Reference proteome</keyword>
<protein>
    <submittedName>
        <fullName evidence="2">Uncharacterized protein</fullName>
    </submittedName>
</protein>
<gene>
    <name evidence="2" type="ORF">SSX86_032506</name>
</gene>
<proteinExistence type="predicted"/>
<dbReference type="EMBL" id="JBCNJP010011793">
    <property type="protein sequence ID" value="KAK9048529.1"/>
    <property type="molecule type" value="Genomic_DNA"/>
</dbReference>